<gene>
    <name evidence="2" type="ORF">CWE13_04705</name>
</gene>
<dbReference type="Proteomes" id="UP000286934">
    <property type="component" value="Unassembled WGS sequence"/>
</dbReference>
<reference evidence="3" key="1">
    <citation type="journal article" date="2018" name="Front. Microbiol.">
        <title>Genome-Based Analysis Reveals the Taxonomy and Diversity of the Family Idiomarinaceae.</title>
        <authorList>
            <person name="Liu Y."/>
            <person name="Lai Q."/>
            <person name="Shao Z."/>
        </authorList>
    </citation>
    <scope>NUCLEOTIDE SEQUENCE [LARGE SCALE GENOMIC DNA]</scope>
    <source>
        <strain evidence="3">AIS</strain>
    </source>
</reference>
<comment type="caution">
    <text evidence="2">The sequence shown here is derived from an EMBL/GenBank/DDBJ whole genome shotgun (WGS) entry which is preliminary data.</text>
</comment>
<sequence length="59" mass="6180">MDVLAAVLGWPTALSGSGECLLLCTETSLRLAHPQLSHGSAAAHSRPQHEKSRGLGRGF</sequence>
<protein>
    <submittedName>
        <fullName evidence="2">Uncharacterized protein</fullName>
    </submittedName>
</protein>
<evidence type="ECO:0000313" key="2">
    <source>
        <dbReference type="EMBL" id="RUO37269.1"/>
    </source>
</evidence>
<dbReference type="EMBL" id="PIPP01000002">
    <property type="protein sequence ID" value="RUO37269.1"/>
    <property type="molecule type" value="Genomic_DNA"/>
</dbReference>
<name>A0A432WU38_9GAMM</name>
<feature type="region of interest" description="Disordered" evidence="1">
    <location>
        <begin position="36"/>
        <end position="59"/>
    </location>
</feature>
<evidence type="ECO:0000313" key="3">
    <source>
        <dbReference type="Proteomes" id="UP000286934"/>
    </source>
</evidence>
<accession>A0A432WU38</accession>
<proteinExistence type="predicted"/>
<keyword evidence="3" id="KW-1185">Reference proteome</keyword>
<evidence type="ECO:0000256" key="1">
    <source>
        <dbReference type="SAM" id="MobiDB-lite"/>
    </source>
</evidence>
<organism evidence="2 3">
    <name type="scientific">Aliidiomarina shirensis</name>
    <dbReference type="NCBI Taxonomy" id="1048642"/>
    <lineage>
        <taxon>Bacteria</taxon>
        <taxon>Pseudomonadati</taxon>
        <taxon>Pseudomonadota</taxon>
        <taxon>Gammaproteobacteria</taxon>
        <taxon>Alteromonadales</taxon>
        <taxon>Idiomarinaceae</taxon>
        <taxon>Aliidiomarina</taxon>
    </lineage>
</organism>
<dbReference type="AlphaFoldDB" id="A0A432WU38"/>